<comment type="subcellular location">
    <subcellularLocation>
        <location evidence="2">Peroxisome</location>
    </subcellularLocation>
</comment>
<dbReference type="FunFam" id="3.10.20.30:FF:000015">
    <property type="entry name" value="Aldehyde oxidase 1"/>
    <property type="match status" value="1"/>
</dbReference>
<dbReference type="InterPro" id="IPR000674">
    <property type="entry name" value="Ald_Oxase/Xan_DH_a/b"/>
</dbReference>
<dbReference type="InterPro" id="IPR016169">
    <property type="entry name" value="FAD-bd_PCMH_sub2"/>
</dbReference>
<evidence type="ECO:0000256" key="20">
    <source>
        <dbReference type="PIRSR" id="PIRSR000127-3"/>
    </source>
</evidence>
<feature type="active site" description="Proton acceptor" evidence="18">
    <location>
        <position position="1291"/>
    </location>
</feature>
<dbReference type="InterPro" id="IPR006058">
    <property type="entry name" value="2Fe2S_fd_BS"/>
</dbReference>
<dbReference type="Pfam" id="PF00941">
    <property type="entry name" value="FAD_binding_5"/>
    <property type="match status" value="1"/>
</dbReference>
<dbReference type="SUPFAM" id="SSF55447">
    <property type="entry name" value="CO dehydrogenase flavoprotein C-terminal domain-like"/>
    <property type="match status" value="1"/>
</dbReference>
<dbReference type="CDD" id="cd00207">
    <property type="entry name" value="fer2"/>
    <property type="match status" value="1"/>
</dbReference>
<dbReference type="FunFam" id="3.30.43.10:FF:000001">
    <property type="entry name" value="Xanthine dehydrogenase/oxidase"/>
    <property type="match status" value="1"/>
</dbReference>
<name>A0A3A2ZQL1_9EURO</name>
<dbReference type="Proteomes" id="UP000266188">
    <property type="component" value="Unassembled WGS sequence"/>
</dbReference>
<feature type="binding site" evidence="19">
    <location>
        <position position="393"/>
    </location>
    <ligand>
        <name>FAD</name>
        <dbReference type="ChEBI" id="CHEBI:57692"/>
    </ligand>
</feature>
<dbReference type="SMART" id="SM01092">
    <property type="entry name" value="CO_deh_flav_C"/>
    <property type="match status" value="1"/>
</dbReference>
<feature type="binding site" evidence="19">
    <location>
        <position position="455"/>
    </location>
    <ligand>
        <name>FAD</name>
        <dbReference type="ChEBI" id="CHEBI:57692"/>
    </ligand>
</feature>
<dbReference type="InterPro" id="IPR001041">
    <property type="entry name" value="2Fe-2S_ferredoxin-type"/>
</dbReference>
<dbReference type="SUPFAM" id="SSF56003">
    <property type="entry name" value="Molybdenum cofactor-binding domain"/>
    <property type="match status" value="1"/>
</dbReference>
<dbReference type="Pfam" id="PF20256">
    <property type="entry name" value="MoCoBD_2"/>
    <property type="match status" value="1"/>
</dbReference>
<dbReference type="Gene3D" id="3.30.465.10">
    <property type="match status" value="1"/>
</dbReference>
<feature type="binding site" evidence="20">
    <location>
        <position position="76"/>
    </location>
    <ligand>
        <name>[2Fe-2S] cluster</name>
        <dbReference type="ChEBI" id="CHEBI:190135"/>
        <label>1</label>
    </ligand>
</feature>
<sequence>MAPGILETKEPVVANSDGVTLAQLTEKWDTTVRFYLNGTKVELESVDPELTLLEYLRGIGLSGTKLGCAEGGCGACTVVVSHINATTNKLYHASVNACIAPVASVDGKHVITIEGIGNVKNPHAAQQRLAIANGSQCGFCTPGIVMSLYALLRNYPEPSEHDVEEAFDGNLCRCTGYRPILDAAQSFNASNNCGKASANGGTGCCMEKNSAGEGCCKGSSETNGEDGVTQKFPQPDFIPYNKDTELIFPPALRKHEFKPLVFGNQKKKWYRPVTLQQLLEIKHAFPDAKLIGGSSETQIEIKFKAMVYDPSVYVGDIAELRQYSFKDDHLELGANISLTDLETVCDEALERYGPKQAQPFVAIKKQLRYFAGRQIRNVASPAGNLATASPISDLNPVFVATNTTLVAKSLEKETEIPMSQFFKGYRTTALPPDAVIASLRIPISRPEGEYIRAYKQAKRKDDDIAIVNAVLRVSLSPSNDVESCNLVFGGMAPMTVSAKTAEAFLPGKKFTNPATLEGAMNALGQDFDLKFGVPGGMATYRKSLALGFFYRFYHDVLSGLEVKESDVDQDVIDEIERAISTGKKDHNASLAYQQNTVGKASPHVAALKQATGEAQYTDDIPVQHNQLFGCLVLSTKARAKILKVDAEPALAIKGVVDFVDHNDLPNPMANWWGAPKSDEVFFAVDEVTTAGQPIGMILANTAKLAEEGARAVKVEYEELPAILTIEEAIEAESFFEHYRWIKCGDTEAAFKEADHVFTGTSRIGGQEHFYLETQACVAIPKYEEGEMEIWSGTQNPTETQTYVAQVAGVAANKIVSRVKRLGGGFGGKESRSVQLAGICATAASKLRRPIRCMLNRDEDIITSGQRHPFYCRWKVGVTKEGKLLALDADVYANGGHTQDLSGAVVERSLSHIDGVYKIPNVHVRGRICKTNTVSNTAFRGFGGPQGLFFAESFMSEIADHLDIPPEKFRMDNIYKPGEKTHFNQELKDWHVPLMYKQVMEESNYQERRDAVEKYNQEHKWSKRGMAIVPTKFGISFTALFLNQAGALVHIYHDGSVLVAHGGVEMGQGLHTKMTMIAAEALQIPPSDVFISETATNTVANTSATAASASSDLNGYAIFNACEQLNERLRPYREKMPGAPLKDIAHAAYFDRVNLSAQGYYRTPDIGYVWEKNTGQMFFYFTQGVTAAEVQIDTLTGDWTPLRADIKMDVGRSINPSIDYGQIEGAYVQGQGLFTTEESLWHRASGQIATRGPGNYKIPGFRDIPQIFNVSLLKDVEWENLRTIQRSRGVGEPPLFMGSAVFFAIRDALKAARKQWGVQDVLSLRSPATPERIRVSCADPIIERSRVHPKEGEKSFFVEI</sequence>
<gene>
    <name evidence="23" type="ORF">PHISCL_02365</name>
</gene>
<evidence type="ECO:0000256" key="15">
    <source>
        <dbReference type="ARBA" id="ARBA00034078"/>
    </source>
</evidence>
<evidence type="ECO:0000313" key="24">
    <source>
        <dbReference type="Proteomes" id="UP000266188"/>
    </source>
</evidence>
<protein>
    <recommendedName>
        <fullName evidence="4">xanthine dehydrogenase</fullName>
        <ecNumber evidence="4">1.17.1.4</ecNumber>
    </recommendedName>
</protein>
<evidence type="ECO:0000256" key="19">
    <source>
        <dbReference type="PIRSR" id="PIRSR000127-2"/>
    </source>
</evidence>
<dbReference type="GO" id="GO:0004854">
    <property type="term" value="F:xanthine dehydrogenase activity"/>
    <property type="evidence" value="ECO:0007669"/>
    <property type="project" value="UniProtKB-EC"/>
</dbReference>
<feature type="binding site" evidence="20">
    <location>
        <position position="172"/>
    </location>
    <ligand>
        <name>[2Fe-2S] cluster</name>
        <dbReference type="ChEBI" id="CHEBI:190135"/>
        <label>2</label>
    </ligand>
</feature>
<feature type="binding site" evidence="19">
    <location>
        <position position="907"/>
    </location>
    <ligand>
        <name>substrate</name>
    </ligand>
</feature>
<reference evidence="24" key="1">
    <citation type="submission" date="2017-02" db="EMBL/GenBank/DDBJ databases">
        <authorList>
            <person name="Tafer H."/>
            <person name="Lopandic K."/>
        </authorList>
    </citation>
    <scope>NUCLEOTIDE SEQUENCE [LARGE SCALE GENOMIC DNA]</scope>
    <source>
        <strain evidence="24">CBS 366.77</strain>
    </source>
</reference>
<comment type="cofactor">
    <cofactor evidence="20">
        <name>[2Fe-2S] cluster</name>
        <dbReference type="ChEBI" id="CHEBI:190135"/>
    </cofactor>
    <text evidence="20">Binds 2 [2Fe-2S] clusters.</text>
</comment>
<dbReference type="PROSITE" id="PS51085">
    <property type="entry name" value="2FE2S_FER_2"/>
    <property type="match status" value="1"/>
</dbReference>
<comment type="cofactor">
    <cofactor evidence="15">
        <name>[2Fe-2S] cluster</name>
        <dbReference type="ChEBI" id="CHEBI:190135"/>
    </cofactor>
</comment>
<evidence type="ECO:0000256" key="13">
    <source>
        <dbReference type="ARBA" id="ARBA00023027"/>
    </source>
</evidence>
<evidence type="ECO:0000256" key="17">
    <source>
        <dbReference type="ARBA" id="ARBA00049517"/>
    </source>
</evidence>
<evidence type="ECO:0000256" key="18">
    <source>
        <dbReference type="PIRSR" id="PIRSR000127-1"/>
    </source>
</evidence>
<feature type="binding site" evidence="19">
    <location>
        <position position="829"/>
    </location>
    <ligand>
        <name>substrate</name>
    </ligand>
</feature>
<comment type="catalytic activity">
    <reaction evidence="17">
        <text>hypoxanthine + NAD(+) + H2O = xanthine + NADH + H(+)</text>
        <dbReference type="Rhea" id="RHEA:24670"/>
        <dbReference type="ChEBI" id="CHEBI:15377"/>
        <dbReference type="ChEBI" id="CHEBI:15378"/>
        <dbReference type="ChEBI" id="CHEBI:17368"/>
        <dbReference type="ChEBI" id="CHEBI:17712"/>
        <dbReference type="ChEBI" id="CHEBI:57540"/>
        <dbReference type="ChEBI" id="CHEBI:57945"/>
        <dbReference type="EC" id="1.17.1.4"/>
    </reaction>
</comment>
<comment type="cofactor">
    <cofactor evidence="20">
        <name>Mo-molybdopterin</name>
        <dbReference type="ChEBI" id="CHEBI:71302"/>
    </cofactor>
    <text evidence="20">Binds 1 Mo-molybdopterin (Mo-MPT) cofactor per subunit.</text>
</comment>
<dbReference type="OrthoDB" id="8300278at2759"/>
<dbReference type="InterPro" id="IPR002346">
    <property type="entry name" value="Mopterin_DH_FAD-bd"/>
</dbReference>
<feature type="binding site" evidence="19">
    <location>
        <position position="1037"/>
    </location>
    <ligand>
        <name>substrate</name>
    </ligand>
</feature>
<dbReference type="EMBL" id="MVGC01000052">
    <property type="protein sequence ID" value="RJE25276.1"/>
    <property type="molecule type" value="Genomic_DNA"/>
</dbReference>
<dbReference type="FunFam" id="3.30.365.10:FF:000004">
    <property type="entry name" value="Xanthine dehydrogenase oxidase"/>
    <property type="match status" value="1"/>
</dbReference>
<dbReference type="Gene3D" id="3.30.43.10">
    <property type="entry name" value="Uridine Diphospho-n-acetylenolpyruvylglucosamine Reductase, domain 2"/>
    <property type="match status" value="1"/>
</dbReference>
<dbReference type="PANTHER" id="PTHR45444">
    <property type="entry name" value="XANTHINE DEHYDROGENASE"/>
    <property type="match status" value="1"/>
</dbReference>
<organism evidence="23 24">
    <name type="scientific">Aspergillus sclerotialis</name>
    <dbReference type="NCBI Taxonomy" id="2070753"/>
    <lineage>
        <taxon>Eukaryota</taxon>
        <taxon>Fungi</taxon>
        <taxon>Dikarya</taxon>
        <taxon>Ascomycota</taxon>
        <taxon>Pezizomycotina</taxon>
        <taxon>Eurotiomycetes</taxon>
        <taxon>Eurotiomycetidae</taxon>
        <taxon>Eurotiales</taxon>
        <taxon>Aspergillaceae</taxon>
        <taxon>Aspergillus</taxon>
        <taxon>Aspergillus subgen. Polypaecilum</taxon>
    </lineage>
</organism>
<dbReference type="Gene3D" id="3.30.390.50">
    <property type="entry name" value="CO dehydrogenase flavoprotein, C-terminal domain"/>
    <property type="match status" value="1"/>
</dbReference>
<dbReference type="GO" id="GO:0006145">
    <property type="term" value="P:purine nucleobase catabolic process"/>
    <property type="evidence" value="ECO:0007669"/>
    <property type="project" value="UniProtKB-ARBA"/>
</dbReference>
<feature type="binding site" evidence="20">
    <location>
        <position position="140"/>
    </location>
    <ligand>
        <name>[2Fe-2S] cluster</name>
        <dbReference type="ChEBI" id="CHEBI:190135"/>
        <label>2</label>
    </ligand>
</feature>
<evidence type="ECO:0000256" key="3">
    <source>
        <dbReference type="ARBA" id="ARBA00006849"/>
    </source>
</evidence>
<proteinExistence type="inferred from homology"/>
<feature type="binding site" evidence="19">
    <location>
        <position position="370"/>
    </location>
    <ligand>
        <name>FAD</name>
        <dbReference type="ChEBI" id="CHEBI:57692"/>
    </ligand>
</feature>
<evidence type="ECO:0000256" key="8">
    <source>
        <dbReference type="ARBA" id="ARBA00022723"/>
    </source>
</evidence>
<dbReference type="PROSITE" id="PS51387">
    <property type="entry name" value="FAD_PCMH"/>
    <property type="match status" value="1"/>
</dbReference>
<feature type="binding site" evidence="20">
    <location>
        <position position="137"/>
    </location>
    <ligand>
        <name>[2Fe-2S] cluster</name>
        <dbReference type="ChEBI" id="CHEBI:190135"/>
        <label>2</label>
    </ligand>
</feature>
<dbReference type="GO" id="GO:0071949">
    <property type="term" value="F:FAD binding"/>
    <property type="evidence" value="ECO:0007669"/>
    <property type="project" value="InterPro"/>
</dbReference>
<dbReference type="InterPro" id="IPR016167">
    <property type="entry name" value="FAD-bd_PCMH_sub1"/>
</dbReference>
<dbReference type="Pfam" id="PF02738">
    <property type="entry name" value="MoCoBD_1"/>
    <property type="match status" value="1"/>
</dbReference>
<comment type="cofactor">
    <cofactor evidence="1 19">
        <name>FAD</name>
        <dbReference type="ChEBI" id="CHEBI:57692"/>
    </cofactor>
</comment>
<feature type="binding site" evidence="20">
    <location>
        <position position="73"/>
    </location>
    <ligand>
        <name>[2Fe-2S] cluster</name>
        <dbReference type="ChEBI" id="CHEBI:190135"/>
        <label>1</label>
    </ligand>
</feature>
<dbReference type="InterPro" id="IPR008274">
    <property type="entry name" value="AldOxase/xan_DH_MoCoBD1"/>
</dbReference>
<dbReference type="Pfam" id="PF03450">
    <property type="entry name" value="CO_deh_flav_C"/>
    <property type="match status" value="1"/>
</dbReference>
<evidence type="ECO:0000256" key="10">
    <source>
        <dbReference type="ARBA" id="ARBA00023002"/>
    </source>
</evidence>
<evidence type="ECO:0000256" key="12">
    <source>
        <dbReference type="ARBA" id="ARBA00023014"/>
    </source>
</evidence>
<dbReference type="PIRSF" id="PIRSF000127">
    <property type="entry name" value="Xanthine_DH"/>
    <property type="match status" value="1"/>
</dbReference>
<dbReference type="Gene3D" id="3.10.20.30">
    <property type="match status" value="1"/>
</dbReference>
<keyword evidence="24" id="KW-1185">Reference proteome</keyword>
<feature type="domain" description="FAD-binding PCMH-type" evidence="22">
    <location>
        <begin position="262"/>
        <end position="446"/>
    </location>
</feature>
<dbReference type="PROSITE" id="PS00197">
    <property type="entry name" value="2FE2S_FER_1"/>
    <property type="match status" value="1"/>
</dbReference>
<keyword evidence="11 20" id="KW-0408">Iron</keyword>
<feature type="domain" description="2Fe-2S ferredoxin-type" evidence="21">
    <location>
        <begin position="30"/>
        <end position="116"/>
    </location>
</feature>
<dbReference type="InterPro" id="IPR012675">
    <property type="entry name" value="Beta-grasp_dom_sf"/>
</dbReference>
<dbReference type="FunFam" id="3.30.365.10:FF:000001">
    <property type="entry name" value="Xanthine dehydrogenase oxidase"/>
    <property type="match status" value="1"/>
</dbReference>
<dbReference type="InterPro" id="IPR016208">
    <property type="entry name" value="Ald_Oxase/xanthine_DH-like"/>
</dbReference>
<dbReference type="Pfam" id="PF01799">
    <property type="entry name" value="Fer2_2"/>
    <property type="match status" value="1"/>
</dbReference>
<dbReference type="PANTHER" id="PTHR45444:SF3">
    <property type="entry name" value="XANTHINE DEHYDROGENASE"/>
    <property type="match status" value="1"/>
</dbReference>
<feature type="binding site" evidence="20">
    <location>
        <position position="939"/>
    </location>
    <ligand>
        <name>Mo-molybdopterin</name>
        <dbReference type="ChEBI" id="CHEBI:71302"/>
    </ligand>
    <ligandPart>
        <name>Mo</name>
        <dbReference type="ChEBI" id="CHEBI:28685"/>
    </ligandPart>
</feature>
<evidence type="ECO:0000256" key="6">
    <source>
        <dbReference type="ARBA" id="ARBA00022630"/>
    </source>
</evidence>
<feature type="binding site" evidence="20">
    <location>
        <position position="68"/>
    </location>
    <ligand>
        <name>[2Fe-2S] cluster</name>
        <dbReference type="ChEBI" id="CHEBI:190135"/>
        <label>1</label>
    </ligand>
</feature>
<dbReference type="SMART" id="SM01008">
    <property type="entry name" value="Ald_Xan_dh_C"/>
    <property type="match status" value="1"/>
</dbReference>
<dbReference type="Gene3D" id="3.30.365.10">
    <property type="entry name" value="Aldehyde oxidase/xanthine dehydrogenase, molybdopterin binding domain"/>
    <property type="match status" value="4"/>
</dbReference>
<dbReference type="STRING" id="2070753.A0A3A2ZQL1"/>
<dbReference type="InterPro" id="IPR036010">
    <property type="entry name" value="2Fe-2S_ferredoxin-like_sf"/>
</dbReference>
<keyword evidence="10" id="KW-0560">Oxidoreductase</keyword>
<evidence type="ECO:0000256" key="5">
    <source>
        <dbReference type="ARBA" id="ARBA00022505"/>
    </source>
</evidence>
<evidence type="ECO:0000256" key="4">
    <source>
        <dbReference type="ARBA" id="ARBA00013123"/>
    </source>
</evidence>
<evidence type="ECO:0000256" key="9">
    <source>
        <dbReference type="ARBA" id="ARBA00022827"/>
    </source>
</evidence>
<dbReference type="InterPro" id="IPR002888">
    <property type="entry name" value="2Fe-2S-bd"/>
</dbReference>
<accession>A0A3A2ZQL1</accession>
<keyword evidence="13" id="KW-0520">NAD</keyword>
<dbReference type="Gene3D" id="3.90.1170.50">
    <property type="entry name" value="Aldehyde oxidase/xanthine dehydrogenase, a/b hammerhead"/>
    <property type="match status" value="1"/>
</dbReference>
<keyword evidence="7 20" id="KW-0001">2Fe-2S</keyword>
<dbReference type="InterPro" id="IPR036856">
    <property type="entry name" value="Ald_Oxase/Xan_DH_a/b_sf"/>
</dbReference>
<dbReference type="FunFam" id="1.10.150.120:FF:000016">
    <property type="match status" value="1"/>
</dbReference>
<evidence type="ECO:0000256" key="16">
    <source>
        <dbReference type="ARBA" id="ARBA00049017"/>
    </source>
</evidence>
<dbReference type="GO" id="GO:0005506">
    <property type="term" value="F:iron ion binding"/>
    <property type="evidence" value="ECO:0007669"/>
    <property type="project" value="InterPro"/>
</dbReference>
<dbReference type="InterPro" id="IPR036884">
    <property type="entry name" value="2Fe-2S-bd_dom_sf"/>
</dbReference>
<comment type="similarity">
    <text evidence="3">Belongs to the xanthine dehydrogenase family.</text>
</comment>
<keyword evidence="8 20" id="KW-0479">Metal-binding</keyword>
<dbReference type="GO" id="GO:0051537">
    <property type="term" value="F:2 iron, 2 sulfur cluster binding"/>
    <property type="evidence" value="ECO:0007669"/>
    <property type="project" value="UniProtKB-KW"/>
</dbReference>
<dbReference type="Pfam" id="PF01315">
    <property type="entry name" value="Ald_Xan_dh_C"/>
    <property type="match status" value="1"/>
</dbReference>
<dbReference type="InterPro" id="IPR016166">
    <property type="entry name" value="FAD-bd_PCMH"/>
</dbReference>
<dbReference type="Pfam" id="PF00111">
    <property type="entry name" value="Fer2"/>
    <property type="match status" value="1"/>
</dbReference>
<feature type="binding site" evidence="20">
    <location>
        <position position="1106"/>
    </location>
    <ligand>
        <name>Mo-molybdopterin</name>
        <dbReference type="ChEBI" id="CHEBI:71302"/>
    </ligand>
    <ligandPart>
        <name>Mo</name>
        <dbReference type="ChEBI" id="CHEBI:28685"/>
    </ligandPart>
</feature>
<dbReference type="SUPFAM" id="SSF56176">
    <property type="entry name" value="FAD-binding/transporter-associated domain-like"/>
    <property type="match status" value="1"/>
</dbReference>
<keyword evidence="14" id="KW-0576">Peroxisome</keyword>
<dbReference type="FunFam" id="3.90.1170.50:FF:000001">
    <property type="entry name" value="Aldehyde oxidase 1"/>
    <property type="match status" value="1"/>
</dbReference>
<evidence type="ECO:0000256" key="1">
    <source>
        <dbReference type="ARBA" id="ARBA00001974"/>
    </source>
</evidence>
<evidence type="ECO:0000256" key="7">
    <source>
        <dbReference type="ARBA" id="ARBA00022714"/>
    </source>
</evidence>
<dbReference type="FunFam" id="3.30.365.10:FF:000003">
    <property type="entry name" value="Aldehyde oxidase 1"/>
    <property type="match status" value="1"/>
</dbReference>
<feature type="binding site" evidence="20">
    <location>
        <position position="174"/>
    </location>
    <ligand>
        <name>[2Fe-2S] cluster</name>
        <dbReference type="ChEBI" id="CHEBI:190135"/>
        <label>2</label>
    </ligand>
</feature>
<dbReference type="InterPro" id="IPR046867">
    <property type="entry name" value="AldOxase/xan_DH_MoCoBD2"/>
</dbReference>
<dbReference type="EC" id="1.17.1.4" evidence="4"/>
<dbReference type="InterPro" id="IPR037165">
    <property type="entry name" value="AldOxase/xan_DH_Mopterin-bd_sf"/>
</dbReference>
<feature type="binding site" evidence="20">
    <location>
        <position position="825"/>
    </location>
    <ligand>
        <name>Mo-molybdopterin</name>
        <dbReference type="ChEBI" id="CHEBI:71302"/>
    </ligand>
    <ligandPart>
        <name>Mo</name>
        <dbReference type="ChEBI" id="CHEBI:28685"/>
    </ligandPart>
</feature>
<evidence type="ECO:0000256" key="14">
    <source>
        <dbReference type="ARBA" id="ARBA00023140"/>
    </source>
</evidence>
<dbReference type="InterPro" id="IPR005107">
    <property type="entry name" value="CO_DH_flav_C"/>
</dbReference>
<comment type="catalytic activity">
    <reaction evidence="16">
        <text>xanthine + NAD(+) + H2O = urate + NADH + H(+)</text>
        <dbReference type="Rhea" id="RHEA:16669"/>
        <dbReference type="ChEBI" id="CHEBI:15377"/>
        <dbReference type="ChEBI" id="CHEBI:15378"/>
        <dbReference type="ChEBI" id="CHEBI:17712"/>
        <dbReference type="ChEBI" id="CHEBI:17775"/>
        <dbReference type="ChEBI" id="CHEBI:57540"/>
        <dbReference type="ChEBI" id="CHEBI:57945"/>
        <dbReference type="EC" id="1.17.1.4"/>
    </reaction>
</comment>
<evidence type="ECO:0000256" key="2">
    <source>
        <dbReference type="ARBA" id="ARBA00004275"/>
    </source>
</evidence>
<keyword evidence="6" id="KW-0285">Flavoprotein</keyword>
<evidence type="ECO:0000259" key="22">
    <source>
        <dbReference type="PROSITE" id="PS51387"/>
    </source>
</evidence>
<feature type="binding site" evidence="19">
    <location>
        <position position="941"/>
    </location>
    <ligand>
        <name>substrate</name>
    </ligand>
</feature>
<dbReference type="FunFam" id="3.30.465.10:FF:000004">
    <property type="entry name" value="Xanthine dehydrogenase/oxidase"/>
    <property type="match status" value="1"/>
</dbReference>
<feature type="binding site" evidence="20">
    <location>
        <position position="98"/>
    </location>
    <ligand>
        <name>[2Fe-2S] cluster</name>
        <dbReference type="ChEBI" id="CHEBI:190135"/>
        <label>1</label>
    </ligand>
</feature>
<keyword evidence="12 20" id="KW-0411">Iron-sulfur</keyword>
<evidence type="ECO:0000313" key="23">
    <source>
        <dbReference type="EMBL" id="RJE25276.1"/>
    </source>
</evidence>
<dbReference type="InterPro" id="IPR036318">
    <property type="entry name" value="FAD-bd_PCMH-like_sf"/>
</dbReference>
<dbReference type="GO" id="GO:0005777">
    <property type="term" value="C:peroxisome"/>
    <property type="evidence" value="ECO:0007669"/>
    <property type="project" value="UniProtKB-SubCell"/>
</dbReference>
<evidence type="ECO:0000259" key="21">
    <source>
        <dbReference type="PROSITE" id="PS51085"/>
    </source>
</evidence>
<evidence type="ECO:0000256" key="11">
    <source>
        <dbReference type="ARBA" id="ARBA00023004"/>
    </source>
</evidence>
<dbReference type="SUPFAM" id="SSF54665">
    <property type="entry name" value="CO dehydrogenase molybdoprotein N-domain-like"/>
    <property type="match status" value="1"/>
</dbReference>
<dbReference type="InterPro" id="IPR036683">
    <property type="entry name" value="CO_DH_flav_C_dom_sf"/>
</dbReference>
<feature type="binding site" evidence="19">
    <location>
        <begin position="380"/>
        <end position="384"/>
    </location>
    <ligand>
        <name>FAD</name>
        <dbReference type="ChEBI" id="CHEBI:57692"/>
    </ligand>
</feature>
<keyword evidence="9 19" id="KW-0274">FAD</keyword>
<comment type="caution">
    <text evidence="23">The sequence shown here is derived from an EMBL/GenBank/DDBJ whole genome shotgun (WGS) entry which is preliminary data.</text>
</comment>
<dbReference type="SUPFAM" id="SSF54292">
    <property type="entry name" value="2Fe-2S ferredoxin-like"/>
    <property type="match status" value="1"/>
</dbReference>
<keyword evidence="5 20" id="KW-0500">Molybdenum</keyword>
<dbReference type="Gene3D" id="1.10.150.120">
    <property type="entry name" value="[2Fe-2S]-binding domain"/>
    <property type="match status" value="1"/>
</dbReference>
<feature type="binding site" evidence="20">
    <location>
        <position position="794"/>
    </location>
    <ligand>
        <name>Mo-molybdopterin</name>
        <dbReference type="ChEBI" id="CHEBI:71302"/>
    </ligand>
    <ligandPart>
        <name>Mo</name>
        <dbReference type="ChEBI" id="CHEBI:28685"/>
    </ligandPart>
</feature>
<dbReference type="SUPFAM" id="SSF47741">
    <property type="entry name" value="CO dehydrogenase ISP C-domain like"/>
    <property type="match status" value="1"/>
</dbReference>
<dbReference type="FunFam" id="3.30.365.10:FF:000002">
    <property type="entry name" value="Xanthine dehydrogenase oxidase"/>
    <property type="match status" value="1"/>
</dbReference>